<protein>
    <submittedName>
        <fullName evidence="3">Uncharacterized protein</fullName>
    </submittedName>
</protein>
<comment type="caution">
    <text evidence="3">The sequence shown here is derived from an EMBL/GenBank/DDBJ whole genome shotgun (WGS) entry which is preliminary data.</text>
</comment>
<dbReference type="Proteomes" id="UP000429523">
    <property type="component" value="Unassembled WGS sequence"/>
</dbReference>
<evidence type="ECO:0000313" key="9">
    <source>
        <dbReference type="Proteomes" id="UP000441208"/>
    </source>
</evidence>
<sequence length="119" mass="13654">MRRTTRRRRWASYKVKLTRHRRPRVERVPNGDTNDVAGLDEVDKNGRPKGDTNDVAGVEEVEKNGRRHCRRYDHAVAFLGYLNDPPTLLFEGFKDRFMRMLCAPPIPSPSRCAAGKATC</sequence>
<evidence type="ECO:0000256" key="1">
    <source>
        <dbReference type="SAM" id="MobiDB-lite"/>
    </source>
</evidence>
<evidence type="ECO:0000313" key="7">
    <source>
        <dbReference type="Proteomes" id="UP000429523"/>
    </source>
</evidence>
<proteinExistence type="predicted"/>
<evidence type="ECO:0000313" key="5">
    <source>
        <dbReference type="EMBL" id="KAE9315567.1"/>
    </source>
</evidence>
<evidence type="ECO:0000313" key="11">
    <source>
        <dbReference type="Proteomes" id="UP000488956"/>
    </source>
</evidence>
<dbReference type="EMBL" id="QXFZ01000023">
    <property type="protein sequence ID" value="KAE9139455.1"/>
    <property type="molecule type" value="Genomic_DNA"/>
</dbReference>
<accession>A0A6A3TMP0</accession>
<name>A0A6A3TMP0_9STRA</name>
<dbReference type="Proteomes" id="UP000437068">
    <property type="component" value="Unassembled WGS sequence"/>
</dbReference>
<gene>
    <name evidence="5" type="ORF">PF001_g7732</name>
    <name evidence="3" type="ORF">PF007_g1030</name>
    <name evidence="6" type="ORF">PF008_g1150</name>
    <name evidence="2" type="ORF">PF009_g370</name>
    <name evidence="4" type="ORF">PF010_g359</name>
</gene>
<dbReference type="EMBL" id="QXFY01000027">
    <property type="protein sequence ID" value="KAE9361302.1"/>
    <property type="molecule type" value="Genomic_DNA"/>
</dbReference>
<feature type="compositionally biased region" description="Basic and acidic residues" evidence="1">
    <location>
        <begin position="41"/>
        <end position="52"/>
    </location>
</feature>
<dbReference type="EMBL" id="QXGF01000007">
    <property type="protein sequence ID" value="KAE8950097.1"/>
    <property type="molecule type" value="Genomic_DNA"/>
</dbReference>
<evidence type="ECO:0000313" key="2">
    <source>
        <dbReference type="EMBL" id="KAE8950097.1"/>
    </source>
</evidence>
<evidence type="ECO:0000313" key="4">
    <source>
        <dbReference type="EMBL" id="KAE9140023.1"/>
    </source>
</evidence>
<dbReference type="EMBL" id="QXGE01000335">
    <property type="protein sequence ID" value="KAE9315567.1"/>
    <property type="molecule type" value="Genomic_DNA"/>
</dbReference>
<dbReference type="Proteomes" id="UP000486351">
    <property type="component" value="Unassembled WGS sequence"/>
</dbReference>
<reference evidence="7 8" key="1">
    <citation type="submission" date="2018-08" db="EMBL/GenBank/DDBJ databases">
        <title>Genomic investigation of the strawberry pathogen Phytophthora fragariae indicates pathogenicity is determined by transcriptional variation in three key races.</title>
        <authorList>
            <person name="Adams T.M."/>
            <person name="Armitage A.D."/>
            <person name="Sobczyk M.K."/>
            <person name="Bates H.J."/>
            <person name="Dunwell J.M."/>
            <person name="Nellist C.F."/>
            <person name="Harrison R.J."/>
        </authorList>
    </citation>
    <scope>NUCLEOTIDE SEQUENCE [LARGE SCALE GENOMIC DNA]</scope>
    <source>
        <strain evidence="5 8">A4</strain>
        <strain evidence="3 9">NOV-71</strain>
        <strain evidence="6 10">NOV-77</strain>
        <strain evidence="2 7">NOV-9</strain>
        <strain evidence="4 11">ONT-3</strain>
    </source>
</reference>
<feature type="region of interest" description="Disordered" evidence="1">
    <location>
        <begin position="21"/>
        <end position="54"/>
    </location>
</feature>
<evidence type="ECO:0000313" key="3">
    <source>
        <dbReference type="EMBL" id="KAE9139455.1"/>
    </source>
</evidence>
<dbReference type="EMBL" id="QXFX01000007">
    <property type="protein sequence ID" value="KAE9140023.1"/>
    <property type="molecule type" value="Genomic_DNA"/>
</dbReference>
<evidence type="ECO:0000313" key="10">
    <source>
        <dbReference type="Proteomes" id="UP000486351"/>
    </source>
</evidence>
<organism evidence="3 9">
    <name type="scientific">Phytophthora fragariae</name>
    <dbReference type="NCBI Taxonomy" id="53985"/>
    <lineage>
        <taxon>Eukaryota</taxon>
        <taxon>Sar</taxon>
        <taxon>Stramenopiles</taxon>
        <taxon>Oomycota</taxon>
        <taxon>Peronosporomycetes</taxon>
        <taxon>Peronosporales</taxon>
        <taxon>Peronosporaceae</taxon>
        <taxon>Phytophthora</taxon>
    </lineage>
</organism>
<dbReference type="AlphaFoldDB" id="A0A6A3TMP0"/>
<dbReference type="Proteomes" id="UP000441208">
    <property type="component" value="Unassembled WGS sequence"/>
</dbReference>
<dbReference type="Proteomes" id="UP000488956">
    <property type="component" value="Unassembled WGS sequence"/>
</dbReference>
<evidence type="ECO:0000313" key="6">
    <source>
        <dbReference type="EMBL" id="KAE9361302.1"/>
    </source>
</evidence>
<evidence type="ECO:0000313" key="8">
    <source>
        <dbReference type="Proteomes" id="UP000437068"/>
    </source>
</evidence>